<evidence type="ECO:0000259" key="16">
    <source>
        <dbReference type="SMART" id="SM00962"/>
    </source>
</evidence>
<evidence type="ECO:0000256" key="1">
    <source>
        <dbReference type="ARBA" id="ARBA00004413"/>
    </source>
</evidence>
<evidence type="ECO:0000256" key="7">
    <source>
        <dbReference type="ARBA" id="ARBA00022795"/>
    </source>
</evidence>
<dbReference type="AlphaFoldDB" id="A0A8J3DXX4"/>
<dbReference type="RefSeq" id="WP_188694842.1">
    <property type="nucleotide sequence ID" value="NZ_BMIR01000012.1"/>
</dbReference>
<dbReference type="GO" id="GO:0005047">
    <property type="term" value="F:signal recognition particle binding"/>
    <property type="evidence" value="ECO:0007669"/>
    <property type="project" value="TreeGrafter"/>
</dbReference>
<evidence type="ECO:0000256" key="11">
    <source>
        <dbReference type="ARBA" id="ARBA00023225"/>
    </source>
</evidence>
<evidence type="ECO:0000256" key="5">
    <source>
        <dbReference type="ARBA" id="ARBA00022475"/>
    </source>
</evidence>
<gene>
    <name evidence="17" type="primary">flhF</name>
    <name evidence="17" type="ORF">GCM10011391_26490</name>
</gene>
<keyword evidence="9" id="KW-0342">GTP-binding</keyword>
<keyword evidence="6" id="KW-0547">Nucleotide-binding</keyword>
<dbReference type="Gene3D" id="3.40.50.300">
    <property type="entry name" value="P-loop containing nucleotide triphosphate hydrolases"/>
    <property type="match status" value="1"/>
</dbReference>
<dbReference type="GO" id="GO:0015031">
    <property type="term" value="P:protein transport"/>
    <property type="evidence" value="ECO:0007669"/>
    <property type="project" value="UniProtKB-KW"/>
</dbReference>
<dbReference type="InterPro" id="IPR020006">
    <property type="entry name" value="FlhF"/>
</dbReference>
<comment type="function">
    <text evidence="12">Necessary for flagellar biosynthesis. May be involved in translocation of the flagellum.</text>
</comment>
<evidence type="ECO:0000256" key="6">
    <source>
        <dbReference type="ARBA" id="ARBA00022741"/>
    </source>
</evidence>
<evidence type="ECO:0000256" key="8">
    <source>
        <dbReference type="ARBA" id="ARBA00022927"/>
    </source>
</evidence>
<keyword evidence="10" id="KW-0472">Membrane</keyword>
<evidence type="ECO:0000256" key="4">
    <source>
        <dbReference type="ARBA" id="ARBA00022448"/>
    </source>
</evidence>
<evidence type="ECO:0000256" key="14">
    <source>
        <dbReference type="SAM" id="MobiDB-lite"/>
    </source>
</evidence>
<keyword evidence="4" id="KW-0813">Transport</keyword>
<evidence type="ECO:0000256" key="10">
    <source>
        <dbReference type="ARBA" id="ARBA00023136"/>
    </source>
</evidence>
<evidence type="ECO:0000259" key="15">
    <source>
        <dbReference type="SMART" id="SM00382"/>
    </source>
</evidence>
<dbReference type="GO" id="GO:0005886">
    <property type="term" value="C:plasma membrane"/>
    <property type="evidence" value="ECO:0007669"/>
    <property type="project" value="UniProtKB-SubCell"/>
</dbReference>
<name>A0A8J3DXX4_9BACL</name>
<dbReference type="Pfam" id="PF00448">
    <property type="entry name" value="SRP54"/>
    <property type="match status" value="1"/>
</dbReference>
<protein>
    <recommendedName>
        <fullName evidence="3 13">Flagellar biosynthesis protein FlhF</fullName>
    </recommendedName>
</protein>
<feature type="domain" description="SRP54-type proteins GTP-binding" evidence="16">
    <location>
        <begin position="186"/>
        <end position="377"/>
    </location>
</feature>
<keyword evidence="8" id="KW-0653">Protein transport</keyword>
<evidence type="ECO:0000256" key="3">
    <source>
        <dbReference type="ARBA" id="ARBA00014919"/>
    </source>
</evidence>
<dbReference type="SUPFAM" id="SSF52540">
    <property type="entry name" value="P-loop containing nucleoside triphosphate hydrolases"/>
    <property type="match status" value="1"/>
</dbReference>
<keyword evidence="5" id="KW-1003">Cell membrane</keyword>
<dbReference type="SMART" id="SM00382">
    <property type="entry name" value="AAA"/>
    <property type="match status" value="1"/>
</dbReference>
<dbReference type="PANTHER" id="PTHR43134:SF3">
    <property type="entry name" value="FLAGELLAR BIOSYNTHESIS PROTEIN FLHF"/>
    <property type="match status" value="1"/>
</dbReference>
<organism evidence="17 18">
    <name type="scientific">Pullulanibacillus camelliae</name>
    <dbReference type="NCBI Taxonomy" id="1707096"/>
    <lineage>
        <taxon>Bacteria</taxon>
        <taxon>Bacillati</taxon>
        <taxon>Bacillota</taxon>
        <taxon>Bacilli</taxon>
        <taxon>Bacillales</taxon>
        <taxon>Sporolactobacillaceae</taxon>
        <taxon>Pullulanibacillus</taxon>
    </lineage>
</organism>
<dbReference type="InterPro" id="IPR003593">
    <property type="entry name" value="AAA+_ATPase"/>
</dbReference>
<accession>A0A8J3DXX4</accession>
<dbReference type="InterPro" id="IPR000897">
    <property type="entry name" value="SRP54_GTPase_dom"/>
</dbReference>
<dbReference type="EMBL" id="BMIR01000012">
    <property type="protein sequence ID" value="GGE46382.1"/>
    <property type="molecule type" value="Genomic_DNA"/>
</dbReference>
<dbReference type="InterPro" id="IPR047040">
    <property type="entry name" value="FlhF__GTPase_dom"/>
</dbReference>
<evidence type="ECO:0000313" key="18">
    <source>
        <dbReference type="Proteomes" id="UP000628775"/>
    </source>
</evidence>
<dbReference type="NCBIfam" id="TIGR03499">
    <property type="entry name" value="FlhF"/>
    <property type="match status" value="1"/>
</dbReference>
<dbReference type="CDD" id="cd17873">
    <property type="entry name" value="FlhF"/>
    <property type="match status" value="1"/>
</dbReference>
<feature type="domain" description="AAA+ ATPase" evidence="15">
    <location>
        <begin position="185"/>
        <end position="370"/>
    </location>
</feature>
<dbReference type="GO" id="GO:0005525">
    <property type="term" value="F:GTP binding"/>
    <property type="evidence" value="ECO:0007669"/>
    <property type="project" value="UniProtKB-UniRule"/>
</dbReference>
<feature type="region of interest" description="Disordered" evidence="14">
    <location>
        <begin position="62"/>
        <end position="112"/>
    </location>
</feature>
<feature type="compositionally biased region" description="Basic and acidic residues" evidence="14">
    <location>
        <begin position="80"/>
        <end position="91"/>
    </location>
</feature>
<evidence type="ECO:0000256" key="12">
    <source>
        <dbReference type="ARBA" id="ARBA00025337"/>
    </source>
</evidence>
<reference evidence="17" key="1">
    <citation type="journal article" date="2014" name="Int. J. Syst. Evol. Microbiol.">
        <title>Complete genome sequence of Corynebacterium casei LMG S-19264T (=DSM 44701T), isolated from a smear-ripened cheese.</title>
        <authorList>
            <consortium name="US DOE Joint Genome Institute (JGI-PGF)"/>
            <person name="Walter F."/>
            <person name="Albersmeier A."/>
            <person name="Kalinowski J."/>
            <person name="Ruckert C."/>
        </authorList>
    </citation>
    <scope>NUCLEOTIDE SEQUENCE</scope>
    <source>
        <strain evidence="17">CGMCC 1.15371</strain>
    </source>
</reference>
<dbReference type="GO" id="GO:0003924">
    <property type="term" value="F:GTPase activity"/>
    <property type="evidence" value="ECO:0007669"/>
    <property type="project" value="UniProtKB-UniRule"/>
</dbReference>
<dbReference type="InterPro" id="IPR027417">
    <property type="entry name" value="P-loop_NTPase"/>
</dbReference>
<sequence length="382" mass="42386">MKIKKFVANSMPEAMSMVKKELGNNAVILYTKNVKKRGLTHLFKSKSAVEVVAALDQVASSPEPLNAFPMPEQEPVQPTKRPEQPVFERKAYPTQLSDKQEPKTVNPQVMPSPWTSPLPVEIKGLHDRLIREGLPSERVNQLVQTLLKAWFTSEDALSEGELKQLLRQALLEQLAPIPFKEVDDQTKVITLVGPTGVGKTTTAAKLASKLVLEQNKKVAFITTDTYRIAAVEQLKTYAKILNIPVKVAYTHDEFQEAIIALKDVDLIIVDTAGRNYQQQTYIGEMERLLGDVQAMKSYLVLSATAKTEDIERIAQLFSGFALSGYIFTKLDETLSMGSVINVILSNHLGAAYLTTGQNVPDDIIKAEKSTIVNQLIEGVWRG</sequence>
<evidence type="ECO:0000256" key="13">
    <source>
        <dbReference type="NCBIfam" id="TIGR03499"/>
    </source>
</evidence>
<dbReference type="SMART" id="SM00962">
    <property type="entry name" value="SRP54"/>
    <property type="match status" value="1"/>
</dbReference>
<evidence type="ECO:0000256" key="2">
    <source>
        <dbReference type="ARBA" id="ARBA00008531"/>
    </source>
</evidence>
<dbReference type="FunFam" id="3.40.50.300:FF:000695">
    <property type="entry name" value="Flagellar biosynthesis regulator FlhF"/>
    <property type="match status" value="1"/>
</dbReference>
<keyword evidence="7" id="KW-1005">Bacterial flagellum biogenesis</keyword>
<dbReference type="Proteomes" id="UP000628775">
    <property type="component" value="Unassembled WGS sequence"/>
</dbReference>
<keyword evidence="18" id="KW-1185">Reference proteome</keyword>
<comment type="similarity">
    <text evidence="2">Belongs to the GTP-binding SRP family.</text>
</comment>
<keyword evidence="17" id="KW-0966">Cell projection</keyword>
<evidence type="ECO:0000256" key="9">
    <source>
        <dbReference type="ARBA" id="ARBA00023134"/>
    </source>
</evidence>
<keyword evidence="11" id="KW-1006">Bacterial flagellum protein export</keyword>
<keyword evidence="17" id="KW-0969">Cilium</keyword>
<comment type="subcellular location">
    <subcellularLocation>
        <location evidence="1">Cell membrane</location>
        <topology evidence="1">Peripheral membrane protein</topology>
        <orientation evidence="1">Cytoplasmic side</orientation>
    </subcellularLocation>
</comment>
<evidence type="ECO:0000313" key="17">
    <source>
        <dbReference type="EMBL" id="GGE46382.1"/>
    </source>
</evidence>
<reference evidence="17" key="2">
    <citation type="submission" date="2020-09" db="EMBL/GenBank/DDBJ databases">
        <authorList>
            <person name="Sun Q."/>
            <person name="Zhou Y."/>
        </authorList>
    </citation>
    <scope>NUCLEOTIDE SEQUENCE</scope>
    <source>
        <strain evidence="17">CGMCC 1.15371</strain>
    </source>
</reference>
<keyword evidence="17" id="KW-0282">Flagellum</keyword>
<dbReference type="GO" id="GO:0006614">
    <property type="term" value="P:SRP-dependent cotranslational protein targeting to membrane"/>
    <property type="evidence" value="ECO:0007669"/>
    <property type="project" value="UniProtKB-UniRule"/>
</dbReference>
<proteinExistence type="inferred from homology"/>
<feature type="compositionally biased region" description="Polar residues" evidence="14">
    <location>
        <begin position="103"/>
        <end position="112"/>
    </location>
</feature>
<dbReference type="Gene3D" id="1.20.120.1380">
    <property type="entry name" value="Flagellar FlhF biosynthesis protein, N domain"/>
    <property type="match status" value="1"/>
</dbReference>
<dbReference type="GO" id="GO:0044781">
    <property type="term" value="P:bacterial-type flagellum organization"/>
    <property type="evidence" value="ECO:0007669"/>
    <property type="project" value="UniProtKB-UniRule"/>
</dbReference>
<dbReference type="PANTHER" id="PTHR43134">
    <property type="entry name" value="SIGNAL RECOGNITION PARTICLE RECEPTOR SUBUNIT ALPHA"/>
    <property type="match status" value="1"/>
</dbReference>
<comment type="caution">
    <text evidence="17">The sequence shown here is derived from an EMBL/GenBank/DDBJ whole genome shotgun (WGS) entry which is preliminary data.</text>
</comment>